<dbReference type="UniPathway" id="UPA00940"/>
<feature type="binding site" evidence="13">
    <location>
        <position position="251"/>
    </location>
    <ligand>
        <name>sn-glycerol 3-phosphate</name>
        <dbReference type="ChEBI" id="CHEBI:57597"/>
    </ligand>
</feature>
<evidence type="ECO:0000313" key="21">
    <source>
        <dbReference type="Proteomes" id="UP000280881"/>
    </source>
</evidence>
<keyword evidence="2 13" id="KW-0444">Lipid biosynthesis</keyword>
<evidence type="ECO:0000256" key="3">
    <source>
        <dbReference type="ARBA" id="ARBA00022857"/>
    </source>
</evidence>
<evidence type="ECO:0000256" key="5">
    <source>
        <dbReference type="ARBA" id="ARBA00023027"/>
    </source>
</evidence>
<evidence type="ECO:0000256" key="1">
    <source>
        <dbReference type="ARBA" id="ARBA00011009"/>
    </source>
</evidence>
<name>A0A420W8K1_9BACT</name>
<dbReference type="Gene3D" id="3.40.50.720">
    <property type="entry name" value="NAD(P)-binding Rossmann-like Domain"/>
    <property type="match status" value="1"/>
</dbReference>
<feature type="binding site" evidence="13">
    <location>
        <position position="252"/>
    </location>
    <ligand>
        <name>sn-glycerol 3-phosphate</name>
        <dbReference type="ChEBI" id="CHEBI:57597"/>
    </ligand>
</feature>
<dbReference type="FunFam" id="3.40.50.720:FF:000019">
    <property type="entry name" value="Glycerol-3-phosphate dehydrogenase [NAD(P)+]"/>
    <property type="match status" value="1"/>
</dbReference>
<feature type="binding site" evidence="13">
    <location>
        <position position="104"/>
    </location>
    <ligand>
        <name>NADPH</name>
        <dbReference type="ChEBI" id="CHEBI:57783"/>
    </ligand>
</feature>
<feature type="domain" description="Glycerol-3-phosphate dehydrogenase NAD-dependent C-terminal" evidence="19">
    <location>
        <begin position="177"/>
        <end position="314"/>
    </location>
</feature>
<feature type="binding site" evidence="13">
    <location>
        <position position="274"/>
    </location>
    <ligand>
        <name>NADPH</name>
        <dbReference type="ChEBI" id="CHEBI:57783"/>
    </ligand>
</feature>
<feature type="binding site" evidence="13">
    <location>
        <position position="135"/>
    </location>
    <ligand>
        <name>sn-glycerol 3-phosphate</name>
        <dbReference type="ChEBI" id="CHEBI:57597"/>
    </ligand>
</feature>
<evidence type="ECO:0000256" key="16">
    <source>
        <dbReference type="PIRSR" id="PIRSR000114-3"/>
    </source>
</evidence>
<comment type="function">
    <text evidence="13">Catalyzes the reduction of the glycolytic intermediate dihydroxyacetone phosphate (DHAP) to sn-glycerol 3-phosphate (G3P), the key precursor for phospholipid synthesis.</text>
</comment>
<dbReference type="PROSITE" id="PS00957">
    <property type="entry name" value="NAD_G3PDH"/>
    <property type="match status" value="1"/>
</dbReference>
<dbReference type="InterPro" id="IPR013328">
    <property type="entry name" value="6PGD_dom2"/>
</dbReference>
<dbReference type="InterPro" id="IPR008927">
    <property type="entry name" value="6-PGluconate_DH-like_C_sf"/>
</dbReference>
<dbReference type="EC" id="1.1.1.94" evidence="10 13"/>
<sequence length="326" mass="35356">MKLAVLGSGSWGSALSVHFGRLGFEVFQWCREGEVIEEINKRRENTLFLPGVIYPETVRATSRVSEAVEGADYVLSVIPTQHTSSFWKDNRALLEDKPLICASKGIEVESLRTLSQIYREVFGSSDNYFVLSGPTFALEVAKGLPAAAVISNLSSSRAFKVVEELNSKSFRFYASDDVLGVELGGALKNVIAIATGISDGMGLGNNARAALITRGLHEIKRLGKAIGAREETFYGLSGLGDLVLTCTGDLSRNRQFGLSIGRGEGGVNGKFVVEGVYTVKAAVKLSKKFSIEMPITEAVYRIVYEGSSPKEVMEELLSRPVKEESL</sequence>
<keyword evidence="6 13" id="KW-0443">Lipid metabolism</keyword>
<feature type="binding site" evidence="13">
    <location>
        <position position="188"/>
    </location>
    <ligand>
        <name>sn-glycerol 3-phosphate</name>
        <dbReference type="ChEBI" id="CHEBI:57597"/>
    </ligand>
</feature>
<feature type="binding site" evidence="13">
    <location>
        <position position="133"/>
    </location>
    <ligand>
        <name>sn-glycerol 3-phosphate</name>
        <dbReference type="ChEBI" id="CHEBI:57597"/>
    </ligand>
</feature>
<dbReference type="Gene3D" id="1.10.1040.10">
    <property type="entry name" value="N-(1-d-carboxylethyl)-l-norvaline Dehydrogenase, domain 2"/>
    <property type="match status" value="1"/>
</dbReference>
<dbReference type="InterPro" id="IPR036291">
    <property type="entry name" value="NAD(P)-bd_dom_sf"/>
</dbReference>
<dbReference type="SUPFAM" id="SSF48179">
    <property type="entry name" value="6-phosphogluconate dehydrogenase C-terminal domain-like"/>
    <property type="match status" value="1"/>
</dbReference>
<feature type="binding site" evidence="13">
    <location>
        <position position="252"/>
    </location>
    <ligand>
        <name>NADPH</name>
        <dbReference type="ChEBI" id="CHEBI:57783"/>
    </ligand>
</feature>
<dbReference type="PANTHER" id="PTHR11728">
    <property type="entry name" value="GLYCEROL-3-PHOSPHATE DEHYDROGENASE"/>
    <property type="match status" value="1"/>
</dbReference>
<keyword evidence="5 13" id="KW-0520">NAD</keyword>
<evidence type="ECO:0000256" key="4">
    <source>
        <dbReference type="ARBA" id="ARBA00023002"/>
    </source>
</evidence>
<protein>
    <recommendedName>
        <fullName evidence="11 13">Glycerol-3-phosphate dehydrogenase [NAD(P)+]</fullName>
        <ecNumber evidence="10 13">1.1.1.94</ecNumber>
    </recommendedName>
    <alternativeName>
        <fullName evidence="13">NAD(P)(+)-dependent glycerol-3-phosphate dehydrogenase</fullName>
    </alternativeName>
    <alternativeName>
        <fullName evidence="12 13">NAD(P)H-dependent dihydroxyacetone-phosphate reductase</fullName>
    </alternativeName>
</protein>
<feature type="binding site" evidence="16">
    <location>
        <begin position="7"/>
        <end position="12"/>
    </location>
    <ligand>
        <name>NAD(+)</name>
        <dbReference type="ChEBI" id="CHEBI:57540"/>
    </ligand>
</feature>
<dbReference type="Pfam" id="PF01210">
    <property type="entry name" value="NAD_Gly3P_dh_N"/>
    <property type="match status" value="1"/>
</dbReference>
<dbReference type="InterPro" id="IPR011128">
    <property type="entry name" value="G3P_DH_NAD-dep_N"/>
</dbReference>
<dbReference type="SUPFAM" id="SSF51735">
    <property type="entry name" value="NAD(P)-binding Rossmann-fold domains"/>
    <property type="match status" value="1"/>
</dbReference>
<feature type="binding site" evidence="13">
    <location>
        <position position="31"/>
    </location>
    <ligand>
        <name>NADPH</name>
        <dbReference type="ChEBI" id="CHEBI:57783"/>
    </ligand>
</feature>
<evidence type="ECO:0000256" key="17">
    <source>
        <dbReference type="RuleBase" id="RU000437"/>
    </source>
</evidence>
<dbReference type="GO" id="GO:0141153">
    <property type="term" value="F:glycerol-3-phosphate dehydrogenase (NADP+) activity"/>
    <property type="evidence" value="ECO:0007669"/>
    <property type="project" value="RHEA"/>
</dbReference>
<dbReference type="Proteomes" id="UP000280881">
    <property type="component" value="Unassembled WGS sequence"/>
</dbReference>
<dbReference type="Pfam" id="PF07479">
    <property type="entry name" value="NAD_Gly3P_dh_C"/>
    <property type="match status" value="1"/>
</dbReference>
<comment type="catalytic activity">
    <reaction evidence="9">
        <text>sn-glycerol 3-phosphate + NADP(+) = dihydroxyacetone phosphate + NADPH + H(+)</text>
        <dbReference type="Rhea" id="RHEA:11096"/>
        <dbReference type="ChEBI" id="CHEBI:15378"/>
        <dbReference type="ChEBI" id="CHEBI:57597"/>
        <dbReference type="ChEBI" id="CHEBI:57642"/>
        <dbReference type="ChEBI" id="CHEBI:57783"/>
        <dbReference type="ChEBI" id="CHEBI:58349"/>
        <dbReference type="EC" id="1.1.1.94"/>
    </reaction>
    <physiologicalReaction direction="right-to-left" evidence="9">
        <dbReference type="Rhea" id="RHEA:11098"/>
    </physiologicalReaction>
</comment>
<feature type="domain" description="Glycerol-3-phosphate dehydrogenase NAD-dependent N-terminal" evidence="18">
    <location>
        <begin position="2"/>
        <end position="152"/>
    </location>
</feature>
<keyword evidence="7 13" id="KW-0594">Phospholipid biosynthesis</keyword>
<dbReference type="GO" id="GO:0006650">
    <property type="term" value="P:glycerophospholipid metabolic process"/>
    <property type="evidence" value="ECO:0007669"/>
    <property type="project" value="UniProtKB-UniRule"/>
</dbReference>
<comment type="caution">
    <text evidence="13">Lacks conserved residue(s) required for the propagation of feature annotation.</text>
</comment>
<keyword evidence="3 13" id="KW-0521">NADP</keyword>
<evidence type="ECO:0000256" key="11">
    <source>
        <dbReference type="ARBA" id="ARBA00069372"/>
    </source>
</evidence>
<keyword evidence="21" id="KW-1185">Reference proteome</keyword>
<dbReference type="RefSeq" id="WP_121169874.1">
    <property type="nucleotide sequence ID" value="NZ_RBIE01000001.1"/>
</dbReference>
<feature type="binding site" evidence="15">
    <location>
        <begin position="252"/>
        <end position="253"/>
    </location>
    <ligand>
        <name>substrate</name>
    </ligand>
</feature>
<dbReference type="HAMAP" id="MF_00394">
    <property type="entry name" value="NAD_Glyc3P_dehydrog"/>
    <property type="match status" value="1"/>
</dbReference>
<feature type="binding site" evidence="15">
    <location>
        <position position="104"/>
    </location>
    <ligand>
        <name>substrate</name>
    </ligand>
</feature>
<keyword evidence="13" id="KW-0963">Cytoplasm</keyword>
<dbReference type="GO" id="GO:0005829">
    <property type="term" value="C:cytosol"/>
    <property type="evidence" value="ECO:0007669"/>
    <property type="project" value="TreeGrafter"/>
</dbReference>
<feature type="binding site" evidence="13">
    <location>
        <position position="137"/>
    </location>
    <ligand>
        <name>NADPH</name>
        <dbReference type="ChEBI" id="CHEBI:57783"/>
    </ligand>
</feature>
<dbReference type="NCBIfam" id="NF000942">
    <property type="entry name" value="PRK00094.1-4"/>
    <property type="match status" value="1"/>
</dbReference>
<dbReference type="GO" id="GO:0046168">
    <property type="term" value="P:glycerol-3-phosphate catabolic process"/>
    <property type="evidence" value="ECO:0007669"/>
    <property type="project" value="InterPro"/>
</dbReference>
<feature type="binding site" evidence="16">
    <location>
        <position position="137"/>
    </location>
    <ligand>
        <name>NAD(+)</name>
        <dbReference type="ChEBI" id="CHEBI:57540"/>
    </ligand>
</feature>
<dbReference type="PRINTS" id="PR00077">
    <property type="entry name" value="GPDHDRGNASE"/>
</dbReference>
<proteinExistence type="inferred from homology"/>
<comment type="similarity">
    <text evidence="1 13 17">Belongs to the NAD-dependent glycerol-3-phosphate dehydrogenase family.</text>
</comment>
<dbReference type="OrthoDB" id="9812273at2"/>
<dbReference type="FunFam" id="1.10.1040.10:FF:000001">
    <property type="entry name" value="Glycerol-3-phosphate dehydrogenase [NAD(P)+]"/>
    <property type="match status" value="1"/>
</dbReference>
<evidence type="ECO:0000259" key="18">
    <source>
        <dbReference type="Pfam" id="PF01210"/>
    </source>
</evidence>
<keyword evidence="8 13" id="KW-1208">Phospholipid metabolism</keyword>
<evidence type="ECO:0000256" key="14">
    <source>
        <dbReference type="PIRSR" id="PIRSR000114-1"/>
    </source>
</evidence>
<accession>A0A420W8K1</accession>
<dbReference type="InterPro" id="IPR006109">
    <property type="entry name" value="G3P_DH_NAD-dep_C"/>
</dbReference>
<feature type="binding site" evidence="13">
    <location>
        <position position="11"/>
    </location>
    <ligand>
        <name>NADPH</name>
        <dbReference type="ChEBI" id="CHEBI:57783"/>
    </ligand>
</feature>
<feature type="binding site" evidence="13">
    <location>
        <position position="272"/>
    </location>
    <ligand>
        <name>NADPH</name>
        <dbReference type="ChEBI" id="CHEBI:57783"/>
    </ligand>
</feature>
<evidence type="ECO:0000256" key="6">
    <source>
        <dbReference type="ARBA" id="ARBA00023098"/>
    </source>
</evidence>
<feature type="binding site" evidence="13">
    <location>
        <position position="104"/>
    </location>
    <ligand>
        <name>sn-glycerol 3-phosphate</name>
        <dbReference type="ChEBI" id="CHEBI:57597"/>
    </ligand>
</feature>
<dbReference type="PIRSF" id="PIRSF000114">
    <property type="entry name" value="Glycerol-3-P_dh"/>
    <property type="match status" value="1"/>
</dbReference>
<comment type="catalytic activity">
    <reaction evidence="13">
        <text>sn-glycerol 3-phosphate + NAD(+) = dihydroxyacetone phosphate + NADH + H(+)</text>
        <dbReference type="Rhea" id="RHEA:11092"/>
        <dbReference type="ChEBI" id="CHEBI:15378"/>
        <dbReference type="ChEBI" id="CHEBI:57540"/>
        <dbReference type="ChEBI" id="CHEBI:57597"/>
        <dbReference type="ChEBI" id="CHEBI:57642"/>
        <dbReference type="ChEBI" id="CHEBI:57945"/>
        <dbReference type="EC" id="1.1.1.94"/>
    </reaction>
</comment>
<evidence type="ECO:0000256" key="9">
    <source>
        <dbReference type="ARBA" id="ARBA00052716"/>
    </source>
</evidence>
<reference evidence="20 21" key="1">
    <citation type="submission" date="2018-10" db="EMBL/GenBank/DDBJ databases">
        <title>Genomic Encyclopedia of Type Strains, Phase IV (KMG-IV): sequencing the most valuable type-strain genomes for metagenomic binning, comparative biology and taxonomic classification.</title>
        <authorList>
            <person name="Goeker M."/>
        </authorList>
    </citation>
    <scope>NUCLEOTIDE SEQUENCE [LARGE SCALE GENOMIC DNA]</scope>
    <source>
        <strain evidence="20 21">DSM 15521</strain>
    </source>
</reference>
<feature type="binding site" evidence="13">
    <location>
        <position position="241"/>
    </location>
    <ligand>
        <name>sn-glycerol 3-phosphate</name>
        <dbReference type="ChEBI" id="CHEBI:57597"/>
    </ligand>
</feature>
<dbReference type="GO" id="GO:0046167">
    <property type="term" value="P:glycerol-3-phosphate biosynthetic process"/>
    <property type="evidence" value="ECO:0007669"/>
    <property type="project" value="UniProtKB-UniRule"/>
</dbReference>
<evidence type="ECO:0000259" key="19">
    <source>
        <dbReference type="Pfam" id="PF07479"/>
    </source>
</evidence>
<dbReference type="NCBIfam" id="NF000940">
    <property type="entry name" value="PRK00094.1-2"/>
    <property type="match status" value="1"/>
</dbReference>
<dbReference type="EMBL" id="RBIE01000001">
    <property type="protein sequence ID" value="RKQ63634.1"/>
    <property type="molecule type" value="Genomic_DNA"/>
</dbReference>
<comment type="pathway">
    <text evidence="13">Membrane lipid metabolism; glycerophospholipid metabolism.</text>
</comment>
<evidence type="ECO:0000256" key="15">
    <source>
        <dbReference type="PIRSR" id="PIRSR000114-2"/>
    </source>
</evidence>
<comment type="caution">
    <text evidence="20">The sequence shown here is derived from an EMBL/GenBank/DDBJ whole genome shotgun (WGS) entry which is preliminary data.</text>
</comment>
<feature type="binding site" evidence="16">
    <location>
        <position position="252"/>
    </location>
    <ligand>
        <name>NAD(+)</name>
        <dbReference type="ChEBI" id="CHEBI:57540"/>
    </ligand>
</feature>
<organism evidence="20 21">
    <name type="scientific">Thermovibrio guaymasensis</name>
    <dbReference type="NCBI Taxonomy" id="240167"/>
    <lineage>
        <taxon>Bacteria</taxon>
        <taxon>Pseudomonadati</taxon>
        <taxon>Aquificota</taxon>
        <taxon>Aquificia</taxon>
        <taxon>Desulfurobacteriales</taxon>
        <taxon>Desulfurobacteriaceae</taxon>
        <taxon>Thermovibrio</taxon>
    </lineage>
</organism>
<evidence type="ECO:0000256" key="2">
    <source>
        <dbReference type="ARBA" id="ARBA00022516"/>
    </source>
</evidence>
<comment type="subcellular location">
    <subcellularLocation>
        <location evidence="13">Cytoplasm</location>
    </subcellularLocation>
</comment>
<feature type="binding site" evidence="13">
    <location>
        <position position="253"/>
    </location>
    <ligand>
        <name>sn-glycerol 3-phosphate</name>
        <dbReference type="ChEBI" id="CHEBI:57597"/>
    </ligand>
</feature>
<dbReference type="GO" id="GO:0051287">
    <property type="term" value="F:NAD binding"/>
    <property type="evidence" value="ECO:0007669"/>
    <property type="project" value="InterPro"/>
</dbReference>
<evidence type="ECO:0000256" key="10">
    <source>
        <dbReference type="ARBA" id="ARBA00066687"/>
    </source>
</evidence>
<feature type="binding site" evidence="13">
    <location>
        <position position="10"/>
    </location>
    <ligand>
        <name>NADPH</name>
        <dbReference type="ChEBI" id="CHEBI:57783"/>
    </ligand>
</feature>
<dbReference type="GO" id="GO:0005975">
    <property type="term" value="P:carbohydrate metabolic process"/>
    <property type="evidence" value="ECO:0007669"/>
    <property type="project" value="InterPro"/>
</dbReference>
<dbReference type="PANTHER" id="PTHR11728:SF1">
    <property type="entry name" value="GLYCEROL-3-PHOSPHATE DEHYDROGENASE [NAD(+)] 2, CHLOROPLASTIC"/>
    <property type="match status" value="1"/>
</dbReference>
<feature type="active site" description="Proton acceptor" evidence="13 14">
    <location>
        <position position="188"/>
    </location>
</feature>
<evidence type="ECO:0000313" key="20">
    <source>
        <dbReference type="EMBL" id="RKQ63634.1"/>
    </source>
</evidence>
<evidence type="ECO:0000256" key="8">
    <source>
        <dbReference type="ARBA" id="ARBA00023264"/>
    </source>
</evidence>
<keyword evidence="4 13" id="KW-0560">Oxidoreductase</keyword>
<gene>
    <name evidence="13" type="primary">gpsA</name>
    <name evidence="20" type="ORF">C7457_0508</name>
</gene>
<dbReference type="GO" id="GO:0141152">
    <property type="term" value="F:glycerol-3-phosphate dehydrogenase (NAD+) activity"/>
    <property type="evidence" value="ECO:0007669"/>
    <property type="project" value="RHEA"/>
</dbReference>
<keyword evidence="13" id="KW-0547">Nucleotide-binding</keyword>
<evidence type="ECO:0000256" key="7">
    <source>
        <dbReference type="ARBA" id="ARBA00023209"/>
    </source>
</evidence>
<evidence type="ECO:0000256" key="13">
    <source>
        <dbReference type="HAMAP-Rule" id="MF_00394"/>
    </source>
</evidence>
<dbReference type="AlphaFoldDB" id="A0A420W8K1"/>
<dbReference type="InterPro" id="IPR006168">
    <property type="entry name" value="G3P_DH_NAD-dep"/>
</dbReference>
<dbReference type="GO" id="GO:0008654">
    <property type="term" value="P:phospholipid biosynthetic process"/>
    <property type="evidence" value="ECO:0007669"/>
    <property type="project" value="UniProtKB-KW"/>
</dbReference>
<evidence type="ECO:0000256" key="12">
    <source>
        <dbReference type="ARBA" id="ARBA00080511"/>
    </source>
</evidence>